<reference evidence="2" key="1">
    <citation type="submission" date="2020-11" db="EMBL/GenBank/DDBJ databases">
        <title>Adaptations for nitrogen fixation in a non-lichenized fungal sporocarp promotes dispersal by wood-feeding termites.</title>
        <authorList>
            <consortium name="DOE Joint Genome Institute"/>
            <person name="Koch R.A."/>
            <person name="Yoon G."/>
            <person name="Arayal U."/>
            <person name="Lail K."/>
            <person name="Amirebrahimi M."/>
            <person name="Labutti K."/>
            <person name="Lipzen A."/>
            <person name="Riley R."/>
            <person name="Barry K."/>
            <person name="Henrissat B."/>
            <person name="Grigoriev I.V."/>
            <person name="Herr J.R."/>
            <person name="Aime M.C."/>
        </authorList>
    </citation>
    <scope>NUCLEOTIDE SEQUENCE</scope>
    <source>
        <strain evidence="2">MCA 3950</strain>
    </source>
</reference>
<dbReference type="AlphaFoldDB" id="A0A9P7VLE3"/>
<evidence type="ECO:0000313" key="2">
    <source>
        <dbReference type="EMBL" id="KAG7443296.1"/>
    </source>
</evidence>
<sequence length="226" mass="25876">MSLKMNRNRYHKVGKASELIKQDVSGPLEKNPQNEWSGWCTLYRKVNSGRLLIIMHRSPNPVRHVSSDERRTSVSTPIGKNEPERDFQNHVLVHVLPKHAYTRWREFYGYRVNLSRSSGAVVANVAPPLLSPIKSPLPPVAKAQILFGFQSCGISLNRGCQYYVDSRKALRHVELLKSTVQLDFVPPALDQQTRHTLDLETQVKQLTRGLIEVQRKTKAGRREFED</sequence>
<gene>
    <name evidence="2" type="ORF">BT62DRAFT_1009504</name>
</gene>
<name>A0A9P7VLE3_9AGAR</name>
<dbReference type="GeneID" id="66099845"/>
<evidence type="ECO:0000313" key="3">
    <source>
        <dbReference type="Proteomes" id="UP000812287"/>
    </source>
</evidence>
<dbReference type="Proteomes" id="UP000812287">
    <property type="component" value="Unassembled WGS sequence"/>
</dbReference>
<feature type="region of interest" description="Disordered" evidence="1">
    <location>
        <begin position="62"/>
        <end position="81"/>
    </location>
</feature>
<proteinExistence type="predicted"/>
<protein>
    <submittedName>
        <fullName evidence="2">Uncharacterized protein</fullName>
    </submittedName>
</protein>
<organism evidence="2 3">
    <name type="scientific">Guyanagaster necrorhizus</name>
    <dbReference type="NCBI Taxonomy" id="856835"/>
    <lineage>
        <taxon>Eukaryota</taxon>
        <taxon>Fungi</taxon>
        <taxon>Dikarya</taxon>
        <taxon>Basidiomycota</taxon>
        <taxon>Agaricomycotina</taxon>
        <taxon>Agaricomycetes</taxon>
        <taxon>Agaricomycetidae</taxon>
        <taxon>Agaricales</taxon>
        <taxon>Marasmiineae</taxon>
        <taxon>Physalacriaceae</taxon>
        <taxon>Guyanagaster</taxon>
    </lineage>
</organism>
<dbReference type="EMBL" id="MU250546">
    <property type="protein sequence ID" value="KAG7443296.1"/>
    <property type="molecule type" value="Genomic_DNA"/>
</dbReference>
<evidence type="ECO:0000256" key="1">
    <source>
        <dbReference type="SAM" id="MobiDB-lite"/>
    </source>
</evidence>
<comment type="caution">
    <text evidence="2">The sequence shown here is derived from an EMBL/GenBank/DDBJ whole genome shotgun (WGS) entry which is preliminary data.</text>
</comment>
<dbReference type="OrthoDB" id="2562743at2759"/>
<accession>A0A9P7VLE3</accession>
<keyword evidence="3" id="KW-1185">Reference proteome</keyword>
<dbReference type="RefSeq" id="XP_043036796.1">
    <property type="nucleotide sequence ID" value="XM_043177558.1"/>
</dbReference>